<dbReference type="Pfam" id="PF00018">
    <property type="entry name" value="SH3_1"/>
    <property type="match status" value="1"/>
</dbReference>
<dbReference type="PROSITE" id="PS50002">
    <property type="entry name" value="SH3"/>
    <property type="match status" value="1"/>
</dbReference>
<evidence type="ECO:0000256" key="2">
    <source>
        <dbReference type="PROSITE-ProRule" id="PRU00192"/>
    </source>
</evidence>
<feature type="region of interest" description="Disordered" evidence="3">
    <location>
        <begin position="149"/>
        <end position="178"/>
    </location>
</feature>
<keyword evidence="6" id="KW-1185">Reference proteome</keyword>
<evidence type="ECO:0000256" key="3">
    <source>
        <dbReference type="SAM" id="MobiDB-lite"/>
    </source>
</evidence>
<evidence type="ECO:0000256" key="1">
    <source>
        <dbReference type="ARBA" id="ARBA00022443"/>
    </source>
</evidence>
<dbReference type="Gene3D" id="2.30.30.40">
    <property type="entry name" value="SH3 Domains"/>
    <property type="match status" value="1"/>
</dbReference>
<keyword evidence="1 2" id="KW-0728">SH3 domain</keyword>
<feature type="domain" description="SH3" evidence="4">
    <location>
        <begin position="93"/>
        <end position="152"/>
    </location>
</feature>
<dbReference type="PANTHER" id="PTHR45929">
    <property type="entry name" value="JAK PATHWAY SIGNAL TRANSDUCTION ADAPTOR MOLECULE"/>
    <property type="match status" value="1"/>
</dbReference>
<sequence>MTKKWSEEYRSNPEFTLLVSLYSWLLAEHPEHVHEMEQVVKFLSFAAIALSLTETGGKPPGGSSMINSNLTSNQASNPYPSLNAPTTSRDPNVELGKVRALFDFEAAEDNELTFKAGEIILLLDTSDVNWWRGRNHRGEGLFPAQFVTRDLEDPKAPSDQPQGQEEKDKAAGADAAAQ</sequence>
<feature type="region of interest" description="Disordered" evidence="3">
    <location>
        <begin position="57"/>
        <end position="77"/>
    </location>
</feature>
<dbReference type="EMBL" id="UYRU01065992">
    <property type="protein sequence ID" value="VDN16488.1"/>
    <property type="molecule type" value="Genomic_DNA"/>
</dbReference>
<dbReference type="GO" id="GO:0043328">
    <property type="term" value="P:protein transport to vacuole involved in ubiquitin-dependent protein catabolic process via the multivesicular body sorting pathway"/>
    <property type="evidence" value="ECO:0007669"/>
    <property type="project" value="TreeGrafter"/>
</dbReference>
<evidence type="ECO:0000259" key="4">
    <source>
        <dbReference type="PROSITE" id="PS50002"/>
    </source>
</evidence>
<dbReference type="PANTHER" id="PTHR45929:SF3">
    <property type="entry name" value="JAK PATHWAY SIGNAL TRANSDUCTION ADAPTOR MOLECULE"/>
    <property type="match status" value="1"/>
</dbReference>
<protein>
    <recommendedName>
        <fullName evidence="4">SH3 domain-containing protein</fullName>
    </recommendedName>
</protein>
<feature type="non-terminal residue" evidence="5">
    <location>
        <position position="178"/>
    </location>
</feature>
<evidence type="ECO:0000313" key="6">
    <source>
        <dbReference type="Proteomes" id="UP000281553"/>
    </source>
</evidence>
<dbReference type="InterPro" id="IPR001452">
    <property type="entry name" value="SH3_domain"/>
</dbReference>
<dbReference type="PRINTS" id="PR00452">
    <property type="entry name" value="SH3DOMAIN"/>
</dbReference>
<dbReference type="InterPro" id="IPR036028">
    <property type="entry name" value="SH3-like_dom_sf"/>
</dbReference>
<dbReference type="AlphaFoldDB" id="A0A3P7M2L8"/>
<name>A0A3P7M2L8_DIBLA</name>
<reference evidence="5 6" key="1">
    <citation type="submission" date="2018-11" db="EMBL/GenBank/DDBJ databases">
        <authorList>
            <consortium name="Pathogen Informatics"/>
        </authorList>
    </citation>
    <scope>NUCLEOTIDE SEQUENCE [LARGE SCALE GENOMIC DNA]</scope>
</reference>
<gene>
    <name evidence="5" type="ORF">DILT_LOCUS12319</name>
</gene>
<evidence type="ECO:0000313" key="5">
    <source>
        <dbReference type="EMBL" id="VDN16488.1"/>
    </source>
</evidence>
<dbReference type="OrthoDB" id="10068368at2759"/>
<dbReference type="GO" id="GO:0033565">
    <property type="term" value="C:ESCRT-0 complex"/>
    <property type="evidence" value="ECO:0007669"/>
    <property type="project" value="TreeGrafter"/>
</dbReference>
<dbReference type="InterPro" id="IPR050670">
    <property type="entry name" value="STAM"/>
</dbReference>
<organism evidence="5 6">
    <name type="scientific">Dibothriocephalus latus</name>
    <name type="common">Fish tapeworm</name>
    <name type="synonym">Diphyllobothrium latum</name>
    <dbReference type="NCBI Taxonomy" id="60516"/>
    <lineage>
        <taxon>Eukaryota</taxon>
        <taxon>Metazoa</taxon>
        <taxon>Spiralia</taxon>
        <taxon>Lophotrochozoa</taxon>
        <taxon>Platyhelminthes</taxon>
        <taxon>Cestoda</taxon>
        <taxon>Eucestoda</taxon>
        <taxon>Diphyllobothriidea</taxon>
        <taxon>Diphyllobothriidae</taxon>
        <taxon>Dibothriocephalus</taxon>
    </lineage>
</organism>
<feature type="compositionally biased region" description="Polar residues" evidence="3">
    <location>
        <begin position="64"/>
        <end position="77"/>
    </location>
</feature>
<accession>A0A3P7M2L8</accession>
<dbReference type="SMART" id="SM00326">
    <property type="entry name" value="SH3"/>
    <property type="match status" value="1"/>
</dbReference>
<dbReference type="Proteomes" id="UP000281553">
    <property type="component" value="Unassembled WGS sequence"/>
</dbReference>
<dbReference type="SUPFAM" id="SSF50044">
    <property type="entry name" value="SH3-domain"/>
    <property type="match status" value="1"/>
</dbReference>
<proteinExistence type="predicted"/>